<name>A0ABQ3VFU9_9CHLR</name>
<feature type="domain" description="PHP" evidence="9">
    <location>
        <begin position="7"/>
        <end position="190"/>
    </location>
</feature>
<accession>A0ABQ3VFU9</accession>
<dbReference type="InterPro" id="IPR010140">
    <property type="entry name" value="Histidinol_P_phosphatase_HisJ"/>
</dbReference>
<protein>
    <recommendedName>
        <fullName evidence="3 8">Histidinol-phosphatase</fullName>
        <shortName evidence="8">HolPase</shortName>
        <ecNumber evidence="3 8">3.1.3.15</ecNumber>
    </recommendedName>
</protein>
<proteinExistence type="inferred from homology"/>
<keyword evidence="5 8" id="KW-0378">Hydrolase</keyword>
<evidence type="ECO:0000256" key="6">
    <source>
        <dbReference type="ARBA" id="ARBA00023102"/>
    </source>
</evidence>
<keyword evidence="4 8" id="KW-0028">Amino-acid biosynthesis</keyword>
<dbReference type="InterPro" id="IPR004013">
    <property type="entry name" value="PHP_dom"/>
</dbReference>
<evidence type="ECO:0000256" key="5">
    <source>
        <dbReference type="ARBA" id="ARBA00022801"/>
    </source>
</evidence>
<evidence type="ECO:0000313" key="10">
    <source>
        <dbReference type="EMBL" id="GHO85047.1"/>
    </source>
</evidence>
<evidence type="ECO:0000256" key="4">
    <source>
        <dbReference type="ARBA" id="ARBA00022605"/>
    </source>
</evidence>
<evidence type="ECO:0000259" key="9">
    <source>
        <dbReference type="Pfam" id="PF02811"/>
    </source>
</evidence>
<gene>
    <name evidence="10" type="ORF">KSZ_30530</name>
</gene>
<keyword evidence="6 8" id="KW-0368">Histidine biosynthesis</keyword>
<dbReference type="Proteomes" id="UP000635565">
    <property type="component" value="Unassembled WGS sequence"/>
</dbReference>
<evidence type="ECO:0000256" key="1">
    <source>
        <dbReference type="ARBA" id="ARBA00004970"/>
    </source>
</evidence>
<evidence type="ECO:0000256" key="3">
    <source>
        <dbReference type="ARBA" id="ARBA00013085"/>
    </source>
</evidence>
<dbReference type="EC" id="3.1.3.15" evidence="3 8"/>
<dbReference type="Gene3D" id="3.20.20.140">
    <property type="entry name" value="Metal-dependent hydrolases"/>
    <property type="match status" value="1"/>
</dbReference>
<comment type="pathway">
    <text evidence="1 8">Amino-acid biosynthesis; L-histidine biosynthesis; L-histidine from 5-phospho-alpha-D-ribose 1-diphosphate: step 8/9.</text>
</comment>
<evidence type="ECO:0000256" key="8">
    <source>
        <dbReference type="RuleBase" id="RU366003"/>
    </source>
</evidence>
<dbReference type="InterPro" id="IPR016195">
    <property type="entry name" value="Pol/histidinol_Pase-like"/>
</dbReference>
<dbReference type="Pfam" id="PF02811">
    <property type="entry name" value="PHP"/>
    <property type="match status" value="1"/>
</dbReference>
<evidence type="ECO:0000256" key="2">
    <source>
        <dbReference type="ARBA" id="ARBA00009152"/>
    </source>
</evidence>
<sequence>MTIISDFHNHISYTSAQAMVESARQRGLRIFGISEHISQTLEGRPVLAHMPQEGVILPMEEYRQQVLYAGQAEHFDVRLGLEVDFYPGKNEEIQAALRDYAWDFLIGSIHDVDALHFDRMEGDIGREQGEALWLRYFELLREAVNSGFFQVVSHPVRMRTTNPYLPPTFDEELERLAAEAAHCNVALELNGFDVLTYPDAVQRLIRACALQGTAISCGSDAHYPAEVAQAHAKFESILREANIRGIRIWKRQQPEEYAI</sequence>
<dbReference type="PANTHER" id="PTHR21039:SF0">
    <property type="entry name" value="HISTIDINOL-PHOSPHATASE"/>
    <property type="match status" value="1"/>
</dbReference>
<keyword evidence="11" id="KW-1185">Reference proteome</keyword>
<dbReference type="EMBL" id="BNJJ01000008">
    <property type="protein sequence ID" value="GHO85047.1"/>
    <property type="molecule type" value="Genomic_DNA"/>
</dbReference>
<reference evidence="10 11" key="1">
    <citation type="journal article" date="2021" name="Int. J. Syst. Evol. Microbiol.">
        <title>Reticulibacter mediterranei gen. nov., sp. nov., within the new family Reticulibacteraceae fam. nov., and Ktedonospora formicarum gen. nov., sp. nov., Ktedonobacter robiniae sp. nov., Dictyobacter formicarum sp. nov. and Dictyobacter arantiisoli sp. nov., belonging to the class Ktedonobacteria.</title>
        <authorList>
            <person name="Yabe S."/>
            <person name="Zheng Y."/>
            <person name="Wang C.M."/>
            <person name="Sakai Y."/>
            <person name="Abe K."/>
            <person name="Yokota A."/>
            <person name="Donadio S."/>
            <person name="Cavaletti L."/>
            <person name="Monciardini P."/>
        </authorList>
    </citation>
    <scope>NUCLEOTIDE SEQUENCE [LARGE SCALE GENOMIC DNA]</scope>
    <source>
        <strain evidence="10 11">SOSP1-9</strain>
    </source>
</reference>
<dbReference type="PANTHER" id="PTHR21039">
    <property type="entry name" value="HISTIDINOL PHOSPHATASE-RELATED"/>
    <property type="match status" value="1"/>
</dbReference>
<dbReference type="RefSeq" id="WP_201362664.1">
    <property type="nucleotide sequence ID" value="NZ_BNJJ01000008.1"/>
</dbReference>
<comment type="similarity">
    <text evidence="2 8">Belongs to the PHP hydrolase family. HisK subfamily.</text>
</comment>
<organism evidence="10 11">
    <name type="scientific">Dictyobacter formicarum</name>
    <dbReference type="NCBI Taxonomy" id="2778368"/>
    <lineage>
        <taxon>Bacteria</taxon>
        <taxon>Bacillati</taxon>
        <taxon>Chloroflexota</taxon>
        <taxon>Ktedonobacteria</taxon>
        <taxon>Ktedonobacterales</taxon>
        <taxon>Dictyobacteraceae</taxon>
        <taxon>Dictyobacter</taxon>
    </lineage>
</organism>
<evidence type="ECO:0000256" key="7">
    <source>
        <dbReference type="ARBA" id="ARBA00049158"/>
    </source>
</evidence>
<dbReference type="SUPFAM" id="SSF89550">
    <property type="entry name" value="PHP domain-like"/>
    <property type="match status" value="1"/>
</dbReference>
<comment type="caution">
    <text evidence="10">The sequence shown here is derived from an EMBL/GenBank/DDBJ whole genome shotgun (WGS) entry which is preliminary data.</text>
</comment>
<comment type="catalytic activity">
    <reaction evidence="7 8">
        <text>L-histidinol phosphate + H2O = L-histidinol + phosphate</text>
        <dbReference type="Rhea" id="RHEA:14465"/>
        <dbReference type="ChEBI" id="CHEBI:15377"/>
        <dbReference type="ChEBI" id="CHEBI:43474"/>
        <dbReference type="ChEBI" id="CHEBI:57699"/>
        <dbReference type="ChEBI" id="CHEBI:57980"/>
        <dbReference type="EC" id="3.1.3.15"/>
    </reaction>
</comment>
<evidence type="ECO:0000313" key="11">
    <source>
        <dbReference type="Proteomes" id="UP000635565"/>
    </source>
</evidence>